<dbReference type="HOGENOM" id="CLU_939292_0_0_7"/>
<accession>A0A0B5BDC9</accession>
<dbReference type="SMART" id="SM00880">
    <property type="entry name" value="CHAD"/>
    <property type="match status" value="1"/>
</dbReference>
<name>A0A0B5BDC9_9BACT</name>
<dbReference type="PANTHER" id="PTHR39339">
    <property type="entry name" value="SLR1444 PROTEIN"/>
    <property type="match status" value="1"/>
</dbReference>
<dbReference type="InterPro" id="IPR038186">
    <property type="entry name" value="CHAD_dom_sf"/>
</dbReference>
<dbReference type="PROSITE" id="PS51708">
    <property type="entry name" value="CHAD"/>
    <property type="match status" value="1"/>
</dbReference>
<dbReference type="AlphaFoldDB" id="A0A0B5BDC9"/>
<dbReference type="KEGG" id="gpi:GPICK_06860"/>
<dbReference type="PANTHER" id="PTHR39339:SF1">
    <property type="entry name" value="CHAD DOMAIN-CONTAINING PROTEIN"/>
    <property type="match status" value="1"/>
</dbReference>
<keyword evidence="3" id="KW-1185">Reference proteome</keyword>
<dbReference type="Proteomes" id="UP000057609">
    <property type="component" value="Chromosome"/>
</dbReference>
<dbReference type="OrthoDB" id="9777271at2"/>
<dbReference type="EMBL" id="CP009788">
    <property type="protein sequence ID" value="AJE03124.1"/>
    <property type="molecule type" value="Genomic_DNA"/>
</dbReference>
<evidence type="ECO:0000313" key="3">
    <source>
        <dbReference type="Proteomes" id="UP000057609"/>
    </source>
</evidence>
<organism evidence="2 3">
    <name type="scientific">Geobacter pickeringii</name>
    <dbReference type="NCBI Taxonomy" id="345632"/>
    <lineage>
        <taxon>Bacteria</taxon>
        <taxon>Pseudomonadati</taxon>
        <taxon>Thermodesulfobacteriota</taxon>
        <taxon>Desulfuromonadia</taxon>
        <taxon>Geobacterales</taxon>
        <taxon>Geobacteraceae</taxon>
        <taxon>Geobacter</taxon>
    </lineage>
</organism>
<reference evidence="2 3" key="1">
    <citation type="journal article" date="2015" name="Genome Announc.">
        <title>Complete Genome of Geobacter pickeringii G13T, a Metal-Reducing Isolate from Sedimentary Kaolin Deposits.</title>
        <authorList>
            <person name="Badalamenti J.P."/>
            <person name="Bond D.R."/>
        </authorList>
    </citation>
    <scope>NUCLEOTIDE SEQUENCE [LARGE SCALE GENOMIC DNA]</scope>
    <source>
        <strain evidence="2 3">G13</strain>
    </source>
</reference>
<sequence length="296" mass="33575">MDVTGETPLWVAARVLLGARVDDLFRRWKRVGETFDPEEIHDLRVSSRRLREALLLFNPAYSPDAIVRVAKKVRRVTRLLGEMRNTDEALLFFSDLADAPELPDCAPLHLLISRFEELRGEERQRLETALSSLDPAAMRSLFARTVNSPYLFSPPPAGIDPFEPFAAFARESMEQRLADLLALVPAARSEENIAAQHQLRIAVKHYRYRLEIISLLMTDGYEELHGAVKSYQETLGKMHDLDVFAGIVHEAGFPPAEEAPLLDAIAERRGRFYARFAVMLERIPLETIGERVRSAL</sequence>
<evidence type="ECO:0000259" key="1">
    <source>
        <dbReference type="PROSITE" id="PS51708"/>
    </source>
</evidence>
<gene>
    <name evidence="2" type="ORF">GPICK_06860</name>
</gene>
<dbReference type="InterPro" id="IPR007899">
    <property type="entry name" value="CHAD_dom"/>
</dbReference>
<protein>
    <submittedName>
        <fullName evidence="2">Metal-binding protein</fullName>
    </submittedName>
</protein>
<dbReference type="STRING" id="345632.GPICK_06860"/>
<dbReference type="Pfam" id="PF05235">
    <property type="entry name" value="CHAD"/>
    <property type="match status" value="1"/>
</dbReference>
<evidence type="ECO:0000313" key="2">
    <source>
        <dbReference type="EMBL" id="AJE03124.1"/>
    </source>
</evidence>
<feature type="domain" description="CHAD" evidence="1">
    <location>
        <begin position="6"/>
        <end position="296"/>
    </location>
</feature>
<proteinExistence type="predicted"/>
<dbReference type="Gene3D" id="1.40.20.10">
    <property type="entry name" value="CHAD domain"/>
    <property type="match status" value="1"/>
</dbReference>